<evidence type="ECO:0000256" key="2">
    <source>
        <dbReference type="ARBA" id="ARBA00021483"/>
    </source>
</evidence>
<dbReference type="GO" id="GO:0005829">
    <property type="term" value="C:cytosol"/>
    <property type="evidence" value="ECO:0007669"/>
    <property type="project" value="TreeGrafter"/>
</dbReference>
<evidence type="ECO:0000313" key="6">
    <source>
        <dbReference type="Proteomes" id="UP000183994"/>
    </source>
</evidence>
<accession>A0A1M6RHX7</accession>
<dbReference type="CDD" id="cd00732">
    <property type="entry name" value="CheW"/>
    <property type="match status" value="1"/>
</dbReference>
<dbReference type="OrthoDB" id="9790406at2"/>
<feature type="domain" description="CheW-like" evidence="4">
    <location>
        <begin position="2"/>
        <end position="142"/>
    </location>
</feature>
<reference evidence="6" key="1">
    <citation type="submission" date="2016-11" db="EMBL/GenBank/DDBJ databases">
        <authorList>
            <person name="Varghese N."/>
            <person name="Submissions S."/>
        </authorList>
    </citation>
    <scope>NUCLEOTIDE SEQUENCE [LARGE SCALE GENOMIC DNA]</scope>
    <source>
        <strain evidence="6">DSM 16219</strain>
    </source>
</reference>
<dbReference type="GO" id="GO:0007165">
    <property type="term" value="P:signal transduction"/>
    <property type="evidence" value="ECO:0007669"/>
    <property type="project" value="InterPro"/>
</dbReference>
<protein>
    <recommendedName>
        <fullName evidence="2">Chemotaxis protein CheW</fullName>
    </recommendedName>
</protein>
<dbReference type="PANTHER" id="PTHR22617">
    <property type="entry name" value="CHEMOTAXIS SENSOR HISTIDINE KINASE-RELATED"/>
    <property type="match status" value="1"/>
</dbReference>
<dbReference type="SUPFAM" id="SSF50341">
    <property type="entry name" value="CheW-like"/>
    <property type="match status" value="1"/>
</dbReference>
<proteinExistence type="predicted"/>
<keyword evidence="6" id="KW-1185">Reference proteome</keyword>
<dbReference type="SMART" id="SM00260">
    <property type="entry name" value="CheW"/>
    <property type="match status" value="1"/>
</dbReference>
<dbReference type="RefSeq" id="WP_073477327.1">
    <property type="nucleotide sequence ID" value="NZ_FQZU01000022.1"/>
</dbReference>
<comment type="subcellular location">
    <subcellularLocation>
        <location evidence="1">Cytoplasm</location>
    </subcellularLocation>
</comment>
<dbReference type="InterPro" id="IPR039315">
    <property type="entry name" value="CheW"/>
</dbReference>
<evidence type="ECO:0000313" key="5">
    <source>
        <dbReference type="EMBL" id="SHK32039.1"/>
    </source>
</evidence>
<organism evidence="5 6">
    <name type="scientific">Desulfatibacillum alkenivorans DSM 16219</name>
    <dbReference type="NCBI Taxonomy" id="1121393"/>
    <lineage>
        <taxon>Bacteria</taxon>
        <taxon>Pseudomonadati</taxon>
        <taxon>Thermodesulfobacteriota</taxon>
        <taxon>Desulfobacteria</taxon>
        <taxon>Desulfobacterales</taxon>
        <taxon>Desulfatibacillaceae</taxon>
        <taxon>Desulfatibacillum</taxon>
    </lineage>
</organism>
<dbReference type="AlphaFoldDB" id="A0A1M6RHX7"/>
<gene>
    <name evidence="5" type="ORF">SAMN02745216_03264</name>
</gene>
<dbReference type="EMBL" id="FQZU01000022">
    <property type="protein sequence ID" value="SHK32039.1"/>
    <property type="molecule type" value="Genomic_DNA"/>
</dbReference>
<dbReference type="Gene3D" id="2.30.30.40">
    <property type="entry name" value="SH3 Domains"/>
    <property type="match status" value="1"/>
</dbReference>
<dbReference type="PANTHER" id="PTHR22617:SF45">
    <property type="entry name" value="CHEMOTAXIS PROTEIN CHEW"/>
    <property type="match status" value="1"/>
</dbReference>
<dbReference type="GO" id="GO:0006935">
    <property type="term" value="P:chemotaxis"/>
    <property type="evidence" value="ECO:0007669"/>
    <property type="project" value="InterPro"/>
</dbReference>
<sequence length="148" mass="16578">MATQYVVFSLNDQCYGVEIFKIKEVFSYRKITPLPHVKGFVKGIINLRGVILPVFDLREKFGLPSADYTPFHVIIVVEIAGRVMGVIADEISDVVEIQADDFQNTGNLPPGISREYLAGVGRKDDMMTILLDVDRLLSQEELEMVDAT</sequence>
<keyword evidence="3" id="KW-0963">Cytoplasm</keyword>
<dbReference type="STRING" id="1121393.SAMN02745216_03264"/>
<dbReference type="PROSITE" id="PS50851">
    <property type="entry name" value="CHEW"/>
    <property type="match status" value="1"/>
</dbReference>
<evidence type="ECO:0000259" key="4">
    <source>
        <dbReference type="PROSITE" id="PS50851"/>
    </source>
</evidence>
<dbReference type="InterPro" id="IPR002545">
    <property type="entry name" value="CheW-lke_dom"/>
</dbReference>
<dbReference type="InterPro" id="IPR036061">
    <property type="entry name" value="CheW-like_dom_sf"/>
</dbReference>
<dbReference type="Proteomes" id="UP000183994">
    <property type="component" value="Unassembled WGS sequence"/>
</dbReference>
<dbReference type="Pfam" id="PF01584">
    <property type="entry name" value="CheW"/>
    <property type="match status" value="1"/>
</dbReference>
<dbReference type="Gene3D" id="2.40.50.180">
    <property type="entry name" value="CheA-289, Domain 4"/>
    <property type="match status" value="1"/>
</dbReference>
<evidence type="ECO:0000256" key="3">
    <source>
        <dbReference type="ARBA" id="ARBA00022490"/>
    </source>
</evidence>
<name>A0A1M6RHX7_9BACT</name>
<evidence type="ECO:0000256" key="1">
    <source>
        <dbReference type="ARBA" id="ARBA00004496"/>
    </source>
</evidence>